<keyword evidence="8" id="KW-1185">Reference proteome</keyword>
<keyword evidence="3" id="KW-0314">Glutamate biosynthesis</keyword>
<dbReference type="SUPFAM" id="SSF51971">
    <property type="entry name" value="Nucleotide-binding domain"/>
    <property type="match status" value="1"/>
</dbReference>
<dbReference type="NCBIfam" id="TIGR01317">
    <property type="entry name" value="GOGAT_sm_gam"/>
    <property type="match status" value="1"/>
</dbReference>
<evidence type="ECO:0000259" key="5">
    <source>
        <dbReference type="Pfam" id="PF07992"/>
    </source>
</evidence>
<feature type="domain" description="FAD/NAD(P)-binding" evidence="5">
    <location>
        <begin position="167"/>
        <end position="344"/>
    </location>
</feature>
<dbReference type="GO" id="GO:0016639">
    <property type="term" value="F:oxidoreductase activity, acting on the CH-NH2 group of donors, NAD or NADP as acceptor"/>
    <property type="evidence" value="ECO:0007669"/>
    <property type="project" value="InterPro"/>
</dbReference>
<reference evidence="7 8" key="1">
    <citation type="submission" date="2019-04" db="EMBL/GenBank/DDBJ databases">
        <title>Microbes associate with the intestines of laboratory mice.</title>
        <authorList>
            <person name="Navarre W."/>
            <person name="Wong E."/>
            <person name="Huang K."/>
            <person name="Tropini C."/>
            <person name="Ng K."/>
            <person name="Yu B."/>
        </authorList>
    </citation>
    <scope>NUCLEOTIDE SEQUENCE [LARGE SCALE GENOMIC DNA]</scope>
    <source>
        <strain evidence="7 8">NM07_P-09</strain>
    </source>
</reference>
<sequence length="509" mass="54098">MGKVGGFLEFDRTTHSERPVAERLKDFGDIALPLPDEEQRFQACRCMNCGVAFCQTGASFGGARTSGCPLYNLIPEWNDLVWRGLWDQAAARMRITNPFPEFTGRVCPALCEAACNLGRDRGATIIKDDERAISDHEWASGGPAPLFSAADKPAASGAATSGEAPTSVAVVGSGPSGLAVAWELRRRGFAVRVFEKSDAAGGLLRYGIPAMKLPKDVVERRIQWMRDQGIAFELDYDAAAEESVSRLCGDFDAVVLAAGAGEPRRLRVPGAQLDGVVLAVDYLTASTKAVEGAGGDRAAYDPAISAEGKDVVVIGGGDTGTDCVATALRQGARSVRQLEFMPQPPEHRLPSNPWPEWPIELKVDYGQQEAIQVEGEDPRTFGADTLELLGDETGAVQSLRFAHLDWSGGTPVRIEGSEEEIPAQLVLIAMGFTGPAPELLEAFGVAVQEQRTLPATAPQNHRALRTPDAPGFSTPVYVAGNTRSGASLVVSAIADGLLCAREVAAGLDR</sequence>
<protein>
    <submittedName>
        <fullName evidence="7">Glutamate synthase subunit beta</fullName>
    </submittedName>
</protein>
<proteinExistence type="predicted"/>
<name>A0A4S2F3K5_9ACTN</name>
<evidence type="ECO:0000256" key="2">
    <source>
        <dbReference type="ARBA" id="ARBA00023002"/>
    </source>
</evidence>
<dbReference type="InterPro" id="IPR051394">
    <property type="entry name" value="Glutamate_Synthase"/>
</dbReference>
<dbReference type="InterPro" id="IPR006005">
    <property type="entry name" value="Glut_synth_ssu1"/>
</dbReference>
<dbReference type="EMBL" id="SRYE01000001">
    <property type="protein sequence ID" value="TGY63435.1"/>
    <property type="molecule type" value="Genomic_DNA"/>
</dbReference>
<keyword evidence="1" id="KW-0028">Amino-acid biosynthesis</keyword>
<evidence type="ECO:0000313" key="7">
    <source>
        <dbReference type="EMBL" id="TGY63435.1"/>
    </source>
</evidence>
<dbReference type="InterPro" id="IPR036188">
    <property type="entry name" value="FAD/NAD-bd_sf"/>
</dbReference>
<dbReference type="InterPro" id="IPR023753">
    <property type="entry name" value="FAD/NAD-binding_dom"/>
</dbReference>
<dbReference type="Proteomes" id="UP000310263">
    <property type="component" value="Unassembled WGS sequence"/>
</dbReference>
<comment type="caution">
    <text evidence="7">The sequence shown here is derived from an EMBL/GenBank/DDBJ whole genome shotgun (WGS) entry which is preliminary data.</text>
</comment>
<dbReference type="OrthoDB" id="9803192at2"/>
<evidence type="ECO:0000313" key="8">
    <source>
        <dbReference type="Proteomes" id="UP000310263"/>
    </source>
</evidence>
<dbReference type="PANTHER" id="PTHR43100">
    <property type="entry name" value="GLUTAMATE SYNTHASE [NADPH] SMALL CHAIN"/>
    <property type="match status" value="1"/>
</dbReference>
<dbReference type="Gene3D" id="1.10.1060.10">
    <property type="entry name" value="Alpha-helical ferredoxin"/>
    <property type="match status" value="1"/>
</dbReference>
<dbReference type="GO" id="GO:0006537">
    <property type="term" value="P:glutamate biosynthetic process"/>
    <property type="evidence" value="ECO:0007669"/>
    <property type="project" value="UniProtKB-KW"/>
</dbReference>
<dbReference type="Pfam" id="PF14691">
    <property type="entry name" value="Fer4_20"/>
    <property type="match status" value="1"/>
</dbReference>
<evidence type="ECO:0000256" key="4">
    <source>
        <dbReference type="ARBA" id="ARBA00029440"/>
    </source>
</evidence>
<comment type="pathway">
    <text evidence="4">Amino-acid biosynthesis.</text>
</comment>
<dbReference type="GO" id="GO:0051536">
    <property type="term" value="F:iron-sulfur cluster binding"/>
    <property type="evidence" value="ECO:0007669"/>
    <property type="project" value="InterPro"/>
</dbReference>
<dbReference type="Gene3D" id="3.50.50.60">
    <property type="entry name" value="FAD/NAD(P)-binding domain"/>
    <property type="match status" value="1"/>
</dbReference>
<dbReference type="Gene3D" id="3.40.50.720">
    <property type="entry name" value="NAD(P)-binding Rossmann-like Domain"/>
    <property type="match status" value="1"/>
</dbReference>
<dbReference type="InterPro" id="IPR009051">
    <property type="entry name" value="Helical_ferredxn"/>
</dbReference>
<evidence type="ECO:0000256" key="3">
    <source>
        <dbReference type="ARBA" id="ARBA00023164"/>
    </source>
</evidence>
<dbReference type="Pfam" id="PF07992">
    <property type="entry name" value="Pyr_redox_2"/>
    <property type="match status" value="1"/>
</dbReference>
<dbReference type="SUPFAM" id="SSF46548">
    <property type="entry name" value="alpha-helical ferredoxin"/>
    <property type="match status" value="1"/>
</dbReference>
<feature type="domain" description="Dihydroprymidine dehydrogenase" evidence="6">
    <location>
        <begin position="24"/>
        <end position="140"/>
    </location>
</feature>
<dbReference type="PANTHER" id="PTHR43100:SF3">
    <property type="entry name" value="FAD_NAD(P)-BINDING DOMAIN-CONTAINING PROTEIN"/>
    <property type="match status" value="1"/>
</dbReference>
<dbReference type="RefSeq" id="WP_136012061.1">
    <property type="nucleotide sequence ID" value="NZ_SRYE01000001.1"/>
</dbReference>
<evidence type="ECO:0000259" key="6">
    <source>
        <dbReference type="Pfam" id="PF14691"/>
    </source>
</evidence>
<accession>A0A4S2F3K5</accession>
<dbReference type="InterPro" id="IPR028261">
    <property type="entry name" value="DPD_II"/>
</dbReference>
<keyword evidence="2" id="KW-0560">Oxidoreductase</keyword>
<dbReference type="AlphaFoldDB" id="A0A4S2F3K5"/>
<dbReference type="PRINTS" id="PR00419">
    <property type="entry name" value="ADXRDTASE"/>
</dbReference>
<organism evidence="7 8">
    <name type="scientific">Muricaecibacterium torontonense</name>
    <dbReference type="NCBI Taxonomy" id="3032871"/>
    <lineage>
        <taxon>Bacteria</taxon>
        <taxon>Bacillati</taxon>
        <taxon>Actinomycetota</taxon>
        <taxon>Coriobacteriia</taxon>
        <taxon>Coriobacteriales</taxon>
        <taxon>Atopobiaceae</taxon>
        <taxon>Muricaecibacterium</taxon>
    </lineage>
</organism>
<evidence type="ECO:0000256" key="1">
    <source>
        <dbReference type="ARBA" id="ARBA00022605"/>
    </source>
</evidence>
<gene>
    <name evidence="7" type="ORF">E5334_02770</name>
</gene>